<accession>A0A6P5AJ41</accession>
<gene>
    <name evidence="7" type="primary">LOC109483411</name>
</gene>
<dbReference type="InterPro" id="IPR019826">
    <property type="entry name" value="Carboxylesterase_B_AS"/>
</dbReference>
<keyword evidence="6" id="KW-1185">Reference proteome</keyword>
<dbReference type="PROSITE" id="PS00122">
    <property type="entry name" value="CARBOXYLESTERASE_B_1"/>
    <property type="match status" value="3"/>
</dbReference>
<dbReference type="OrthoDB" id="3200163at2759"/>
<name>A0A6P5AJ41_BRABE</name>
<feature type="compositionally biased region" description="Low complexity" evidence="3">
    <location>
        <begin position="1047"/>
        <end position="1065"/>
    </location>
</feature>
<feature type="domain" description="Carboxylesterase type B" evidence="5">
    <location>
        <begin position="574"/>
        <end position="1097"/>
    </location>
</feature>
<dbReference type="GO" id="GO:0016787">
    <property type="term" value="F:hydrolase activity"/>
    <property type="evidence" value="ECO:0007669"/>
    <property type="project" value="UniProtKB-KW"/>
</dbReference>
<evidence type="ECO:0000259" key="5">
    <source>
        <dbReference type="Pfam" id="PF00135"/>
    </source>
</evidence>
<dbReference type="Proteomes" id="UP000515135">
    <property type="component" value="Unplaced"/>
</dbReference>
<dbReference type="SUPFAM" id="SSF53474">
    <property type="entry name" value="alpha/beta-Hydrolases"/>
    <property type="match status" value="3"/>
</dbReference>
<dbReference type="InterPro" id="IPR019819">
    <property type="entry name" value="Carboxylesterase_B_CS"/>
</dbReference>
<feature type="region of interest" description="Disordered" evidence="3">
    <location>
        <begin position="1045"/>
        <end position="1067"/>
    </location>
</feature>
<feature type="domain" description="Carboxylesterase type B" evidence="5">
    <location>
        <begin position="1113"/>
        <end position="1640"/>
    </location>
</feature>
<keyword evidence="2" id="KW-0378">Hydrolase</keyword>
<evidence type="ECO:0000256" key="4">
    <source>
        <dbReference type="SAM" id="SignalP"/>
    </source>
</evidence>
<evidence type="ECO:0000256" key="2">
    <source>
        <dbReference type="ARBA" id="ARBA00022801"/>
    </source>
</evidence>
<dbReference type="CDD" id="cd00312">
    <property type="entry name" value="Esterase_lipase"/>
    <property type="match status" value="1"/>
</dbReference>
<evidence type="ECO:0000313" key="7">
    <source>
        <dbReference type="RefSeq" id="XP_019641981.1"/>
    </source>
</evidence>
<dbReference type="InterPro" id="IPR029058">
    <property type="entry name" value="AB_hydrolase_fold"/>
</dbReference>
<feature type="signal peptide" evidence="4">
    <location>
        <begin position="1"/>
        <end position="29"/>
    </location>
</feature>
<evidence type="ECO:0000256" key="3">
    <source>
        <dbReference type="SAM" id="MobiDB-lite"/>
    </source>
</evidence>
<evidence type="ECO:0000256" key="1">
    <source>
        <dbReference type="ARBA" id="ARBA00005964"/>
    </source>
</evidence>
<dbReference type="FunFam" id="3.40.50.1820:FF:000128">
    <property type="entry name" value="Carboxylic ester hydrolase"/>
    <property type="match status" value="3"/>
</dbReference>
<evidence type="ECO:0000313" key="6">
    <source>
        <dbReference type="Proteomes" id="UP000515135"/>
    </source>
</evidence>
<keyword evidence="4" id="KW-0732">Signal</keyword>
<feature type="chain" id="PRO_5028205467" evidence="4">
    <location>
        <begin position="30"/>
        <end position="1655"/>
    </location>
</feature>
<dbReference type="InterPro" id="IPR002018">
    <property type="entry name" value="CarbesteraseB"/>
</dbReference>
<feature type="domain" description="Carboxylesterase type B" evidence="5">
    <location>
        <begin position="33"/>
        <end position="558"/>
    </location>
</feature>
<dbReference type="PANTHER" id="PTHR43142:SF1">
    <property type="entry name" value="CARBOXYLIC ESTER HYDROLASE"/>
    <property type="match status" value="1"/>
</dbReference>
<protein>
    <submittedName>
        <fullName evidence="7">Uncharacterized protein LOC109483411</fullName>
    </submittedName>
</protein>
<dbReference type="PROSITE" id="PS00941">
    <property type="entry name" value="CARBOXYLESTERASE_B_2"/>
    <property type="match status" value="2"/>
</dbReference>
<dbReference type="Gene3D" id="3.40.50.1820">
    <property type="entry name" value="alpha/beta hydrolase"/>
    <property type="match status" value="3"/>
</dbReference>
<dbReference type="GeneID" id="109483411"/>
<dbReference type="Pfam" id="PF00135">
    <property type="entry name" value="COesterase"/>
    <property type="match status" value="3"/>
</dbReference>
<dbReference type="PANTHER" id="PTHR43142">
    <property type="entry name" value="CARBOXYLIC ESTER HYDROLASE"/>
    <property type="match status" value="1"/>
</dbReference>
<feature type="compositionally biased region" description="Low complexity" evidence="3">
    <location>
        <begin position="1593"/>
        <end position="1608"/>
    </location>
</feature>
<organism evidence="6 7">
    <name type="scientific">Branchiostoma belcheri</name>
    <name type="common">Amphioxus</name>
    <dbReference type="NCBI Taxonomy" id="7741"/>
    <lineage>
        <taxon>Eukaryota</taxon>
        <taxon>Metazoa</taxon>
        <taxon>Chordata</taxon>
        <taxon>Cephalochordata</taxon>
        <taxon>Leptocardii</taxon>
        <taxon>Amphioxiformes</taxon>
        <taxon>Branchiostomatidae</taxon>
        <taxon>Branchiostoma</taxon>
    </lineage>
</organism>
<dbReference type="RefSeq" id="XP_019641981.1">
    <property type="nucleotide sequence ID" value="XM_019786422.1"/>
</dbReference>
<proteinExistence type="inferred from homology"/>
<feature type="region of interest" description="Disordered" evidence="3">
    <location>
        <begin position="1593"/>
        <end position="1612"/>
    </location>
</feature>
<dbReference type="KEGG" id="bbel:109483411"/>
<reference evidence="7" key="1">
    <citation type="submission" date="2025-08" db="UniProtKB">
        <authorList>
            <consortium name="RefSeq"/>
        </authorList>
    </citation>
    <scope>IDENTIFICATION</scope>
    <source>
        <tissue evidence="7">Gonad</tissue>
    </source>
</reference>
<sequence>MYRTAPNMAARVLATVVPLLLCCLGATAGQDDGPVVATVTGQVRGTTTHTTDLPDKPIYTFLGVPYAAPPVGDLRYRPPQPAVPWEGVRDAVEYGSYCPQNLTSFNAMDHDFPEEFGENMTTSEDCLTVNVYTPTVAPDTPLPVLLWIHGGALMIGFGSPPGWEALAAHQDVVVVSINYRLGVLGFLSTGDDNMPGNYGFLDQVHAMKWVKENIRNFGGDPDRVTIFGESAGGISVSYHLLSPLSKGLFQRAISQSGTWKTFPVNPDPLTVTKMFAEKAGCETEDTAVITACLKEKTPEELLEAFAALGFIPFLVPVVDGTFLTTDPMELMDKGEINTVDYLLGFNNHEMGWLALSASGMEGDPRDGMSQEEFVKLLRAALSMFYQGNPNVEKMLDAVVAEYRPTTPDDPLAILLQFTHVNGDSTFIGPTMLAAEKHADAGARIFLYENEYRPSIHPNRPDWVGSDHADDLFMIWGFPFMEIKEQKYTKDDEKFSLIMMAYWANFARTGDPSNSTGGPPDSPSLPTWPQYTPDNPVYMKLDVEPTTGVGVKPEKIKLWNEVIPDLVAAGAQNDGPVVSTVTGQVRGTTTHTTDLPDKPIYTFLGIPYAAPPVGDLRYRPPQPAVPWEGVRDAVEVGPYCPQNMSMLNTLDFPMEFGKGMTESEDCLTVNVYTPTVAPDAALPVLLWIHGGGLSVFYGSPPGWEAIAAHQDVVVVSFNYRLGVLGFLSTGDDNMPGNYGFLDQVHAMKWIKENIRNFGGDPDRVTIFGESAGAISVSYHLLSPLSKGLFQRAISQSGTWKTFPVNPDPLTVTKMFAEKAGCETEDTAVITACLKEKSPEELLEAFASFGPLMYLVPVVDGTFLTADPKELMDKGEINTADYLLGFNNHEGGWLGLSYVLEDYENGISQEQFVNAVKAVMSFSYQGNPNFDKIVDTVVAAYQPTTPDDPMAILYEFTHINGDAWFTGPTILVVESHANAGARVFLYENNYRPSIFPNRPDWVGCEHGDDLVAIWGLPFTEGYTEPQNYTKEDRQFSLNTMAQWANFARTGDPSDSTGGPPDSPSLPTWPQYTPDNPVYMKLDVVPTTSVGFKPEKVKLWTEVIPDLAAAPGTKECPVVSTESGQVRGTVLYATDLPNKPIYTYLAIPYAAPPVGDLRYRPPKPALPWEGVREAVDLGSYCPQNLTFLNSMDLPYKVGTNMTMSEDCLTLTVFSPTVAADAALPVLFWIHGGGLSMGMGSFSGFEAFAAHQEVVVVSINYRLGVLGFLSTGDDSIPGNYGFLDQVRAMEWVKENIRNFGGDPGRVTIAGESAGGVSVSYQLLSPLSNGLFQRAISQSGTCTTMPVNPQPLQLTKLFAEEAGCETEDTATIAACLKEKTPEELLEKFQDLQMKLGPLYFGAVVDGTFLTSQPMDLMQAGDVNKADYLLGVSNHEFGWLMLPFAIQGDPLAGISQEDFGRLTKTVLSQVYQNNPNIDRMADAVVAMYPAKSDDPMAIEYEFSHLYGDFLFLGPAVFAADKHADASARVFFYENQYRPSIHTNRPDWVGCDHGDDIFVVYGMPFIDDTASYNITYSKTDEHVSLSMMAYWANFMRTGDPSDSTGGPPDSPSLPTWPQYTPDNPVYMKLDVEPTTSVGLKAEKLKFWNEVLPKLATAKKDEL</sequence>
<comment type="similarity">
    <text evidence="1">Belongs to the type-B carboxylesterase/lipase family.</text>
</comment>